<dbReference type="SMART" id="SM00212">
    <property type="entry name" value="UBCc"/>
    <property type="match status" value="1"/>
</dbReference>
<evidence type="ECO:0000313" key="8">
    <source>
        <dbReference type="EMBL" id="CAD8112469.1"/>
    </source>
</evidence>
<dbReference type="GO" id="GO:0061631">
    <property type="term" value="F:ubiquitin conjugating enzyme activity"/>
    <property type="evidence" value="ECO:0007669"/>
    <property type="project" value="UniProtKB-EC"/>
</dbReference>
<dbReference type="InterPro" id="IPR000608">
    <property type="entry name" value="UBC"/>
</dbReference>
<keyword evidence="5" id="KW-0833">Ubl conjugation pathway</keyword>
<dbReference type="PANTHER" id="PTHR24068">
    <property type="entry name" value="UBIQUITIN-CONJUGATING ENZYME E2"/>
    <property type="match status" value="1"/>
</dbReference>
<sequence length="148" mass="17185">MSLKRIKKEWDDLSKDLPPNCSVCLFDKQDYFKWIATITGAEGSLYCGGRFELQIEIPQDYPFRPPKIRFLTPIYHPNINSQGQLSLDVLKDQWSPALKISKLLLIICEVLEDPNPDDPLDPDIAKIYKSNKQQFVITVQEWIQKYAL</sequence>
<comment type="caution">
    <text evidence="8">The sequence shown here is derived from an EMBL/GenBank/DDBJ whole genome shotgun (WGS) entry which is preliminary data.</text>
</comment>
<keyword evidence="6" id="KW-0067">ATP-binding</keyword>
<dbReference type="FunFam" id="3.10.110.10:FF:000101">
    <property type="entry name" value="Ubiquitin-conjugating enzyme E2 D2"/>
    <property type="match status" value="1"/>
</dbReference>
<keyword evidence="4" id="KW-0547">Nucleotide-binding</keyword>
<dbReference type="AlphaFoldDB" id="A0A8S1Q9T7"/>
<dbReference type="Proteomes" id="UP000692954">
    <property type="component" value="Unassembled WGS sequence"/>
</dbReference>
<protein>
    <recommendedName>
        <fullName evidence="7">UBC core domain-containing protein</fullName>
    </recommendedName>
</protein>
<name>A0A8S1Q9T7_9CILI</name>
<evidence type="ECO:0000256" key="1">
    <source>
        <dbReference type="ARBA" id="ARBA00000485"/>
    </source>
</evidence>
<dbReference type="GO" id="GO:0005524">
    <property type="term" value="F:ATP binding"/>
    <property type="evidence" value="ECO:0007669"/>
    <property type="project" value="UniProtKB-KW"/>
</dbReference>
<gene>
    <name evidence="8" type="ORF">PSON_ATCC_30995.1.T1010010</name>
</gene>
<evidence type="ECO:0000313" key="9">
    <source>
        <dbReference type="Proteomes" id="UP000692954"/>
    </source>
</evidence>
<evidence type="ECO:0000256" key="4">
    <source>
        <dbReference type="ARBA" id="ARBA00022741"/>
    </source>
</evidence>
<evidence type="ECO:0000256" key="3">
    <source>
        <dbReference type="ARBA" id="ARBA00022679"/>
    </source>
</evidence>
<dbReference type="EMBL" id="CAJJDN010000101">
    <property type="protein sequence ID" value="CAD8112469.1"/>
    <property type="molecule type" value="Genomic_DNA"/>
</dbReference>
<proteinExistence type="predicted"/>
<evidence type="ECO:0000256" key="2">
    <source>
        <dbReference type="ARBA" id="ARBA00004906"/>
    </source>
</evidence>
<evidence type="ECO:0000259" key="7">
    <source>
        <dbReference type="PROSITE" id="PS50127"/>
    </source>
</evidence>
<dbReference type="OrthoDB" id="9978460at2759"/>
<dbReference type="Pfam" id="PF00179">
    <property type="entry name" value="UQ_con"/>
    <property type="match status" value="1"/>
</dbReference>
<comment type="catalytic activity">
    <reaction evidence="1">
        <text>S-ubiquitinyl-[E1 ubiquitin-activating enzyme]-L-cysteine + [E2 ubiquitin-conjugating enzyme]-L-cysteine = [E1 ubiquitin-activating enzyme]-L-cysteine + S-ubiquitinyl-[E2 ubiquitin-conjugating enzyme]-L-cysteine.</text>
        <dbReference type="EC" id="2.3.2.23"/>
    </reaction>
</comment>
<reference evidence="8" key="1">
    <citation type="submission" date="2021-01" db="EMBL/GenBank/DDBJ databases">
        <authorList>
            <consortium name="Genoscope - CEA"/>
            <person name="William W."/>
        </authorList>
    </citation>
    <scope>NUCLEOTIDE SEQUENCE</scope>
</reference>
<feature type="domain" description="UBC core" evidence="7">
    <location>
        <begin position="1"/>
        <end position="148"/>
    </location>
</feature>
<dbReference type="PROSITE" id="PS50127">
    <property type="entry name" value="UBC_2"/>
    <property type="match status" value="1"/>
</dbReference>
<evidence type="ECO:0000256" key="6">
    <source>
        <dbReference type="ARBA" id="ARBA00022840"/>
    </source>
</evidence>
<organism evidence="8 9">
    <name type="scientific">Paramecium sonneborni</name>
    <dbReference type="NCBI Taxonomy" id="65129"/>
    <lineage>
        <taxon>Eukaryota</taxon>
        <taxon>Sar</taxon>
        <taxon>Alveolata</taxon>
        <taxon>Ciliophora</taxon>
        <taxon>Intramacronucleata</taxon>
        <taxon>Oligohymenophorea</taxon>
        <taxon>Peniculida</taxon>
        <taxon>Parameciidae</taxon>
        <taxon>Paramecium</taxon>
    </lineage>
</organism>
<keyword evidence="3" id="KW-0808">Transferase</keyword>
<evidence type="ECO:0000256" key="5">
    <source>
        <dbReference type="ARBA" id="ARBA00022786"/>
    </source>
</evidence>
<accession>A0A8S1Q9T7</accession>
<comment type="pathway">
    <text evidence="2">Protein modification; protein ubiquitination.</text>
</comment>
<keyword evidence="9" id="KW-1185">Reference proteome</keyword>